<dbReference type="EMBL" id="CAJVCH010235129">
    <property type="protein sequence ID" value="CAG7732641.1"/>
    <property type="molecule type" value="Genomic_DNA"/>
</dbReference>
<sequence>MASPDAKEFELISQFRERLTDLNLKGRFSGDHDLLRWIRARNHDLDQAEKMIRESMKWRETNDIENILTWNPPERFSKDLPMEFLGYDNENSPVVVMAYGKWDLKKCVDAGEKEEFVKYLDQLFELM</sequence>
<evidence type="ECO:0000259" key="1">
    <source>
        <dbReference type="SMART" id="SM01100"/>
    </source>
</evidence>
<dbReference type="InterPro" id="IPR011074">
    <property type="entry name" value="CRAL/TRIO_N_dom"/>
</dbReference>
<dbReference type="InterPro" id="IPR051064">
    <property type="entry name" value="SEC14/CRAL-TRIO_domain"/>
</dbReference>
<organism evidence="2 3">
    <name type="scientific">Allacma fusca</name>
    <dbReference type="NCBI Taxonomy" id="39272"/>
    <lineage>
        <taxon>Eukaryota</taxon>
        <taxon>Metazoa</taxon>
        <taxon>Ecdysozoa</taxon>
        <taxon>Arthropoda</taxon>
        <taxon>Hexapoda</taxon>
        <taxon>Collembola</taxon>
        <taxon>Symphypleona</taxon>
        <taxon>Sminthuridae</taxon>
        <taxon>Allacma</taxon>
    </lineage>
</organism>
<reference evidence="2" key="1">
    <citation type="submission" date="2021-06" db="EMBL/GenBank/DDBJ databases">
        <authorList>
            <person name="Hodson N. C."/>
            <person name="Mongue J. A."/>
            <person name="Jaron S. K."/>
        </authorList>
    </citation>
    <scope>NUCLEOTIDE SEQUENCE</scope>
</reference>
<comment type="caution">
    <text evidence="2">The sequence shown here is derived from an EMBL/GenBank/DDBJ whole genome shotgun (WGS) entry which is preliminary data.</text>
</comment>
<dbReference type="PANTHER" id="PTHR23324:SF83">
    <property type="entry name" value="SEC14-LIKE PROTEIN 2"/>
    <property type="match status" value="1"/>
</dbReference>
<dbReference type="OrthoDB" id="6410249at2759"/>
<feature type="domain" description="CRAL/TRIO N-terminal" evidence="1">
    <location>
        <begin position="30"/>
        <end position="55"/>
    </location>
</feature>
<gene>
    <name evidence="2" type="ORF">AFUS01_LOCUS21141</name>
</gene>
<protein>
    <recommendedName>
        <fullName evidence="1">CRAL/TRIO N-terminal domain-containing protein</fullName>
    </recommendedName>
</protein>
<feature type="non-terminal residue" evidence="2">
    <location>
        <position position="1"/>
    </location>
</feature>
<name>A0A8J2KVW1_9HEXA</name>
<evidence type="ECO:0000313" key="2">
    <source>
        <dbReference type="EMBL" id="CAG7732641.1"/>
    </source>
</evidence>
<evidence type="ECO:0000313" key="3">
    <source>
        <dbReference type="Proteomes" id="UP000708208"/>
    </source>
</evidence>
<dbReference type="PANTHER" id="PTHR23324">
    <property type="entry name" value="SEC14 RELATED PROTEIN"/>
    <property type="match status" value="1"/>
</dbReference>
<dbReference type="Proteomes" id="UP000708208">
    <property type="component" value="Unassembled WGS sequence"/>
</dbReference>
<dbReference type="SMART" id="SM01100">
    <property type="entry name" value="CRAL_TRIO_N"/>
    <property type="match status" value="1"/>
</dbReference>
<keyword evidence="3" id="KW-1185">Reference proteome</keyword>
<accession>A0A8J2KVW1</accession>
<proteinExistence type="predicted"/>
<dbReference type="GO" id="GO:0005737">
    <property type="term" value="C:cytoplasm"/>
    <property type="evidence" value="ECO:0007669"/>
    <property type="project" value="TreeGrafter"/>
</dbReference>
<dbReference type="AlphaFoldDB" id="A0A8J2KVW1"/>